<organism evidence="2 3">
    <name type="scientific">Strongyloides papillosus</name>
    <name type="common">Intestinal threadworm</name>
    <dbReference type="NCBI Taxonomy" id="174720"/>
    <lineage>
        <taxon>Eukaryota</taxon>
        <taxon>Metazoa</taxon>
        <taxon>Ecdysozoa</taxon>
        <taxon>Nematoda</taxon>
        <taxon>Chromadorea</taxon>
        <taxon>Rhabditida</taxon>
        <taxon>Tylenchina</taxon>
        <taxon>Panagrolaimomorpha</taxon>
        <taxon>Strongyloidoidea</taxon>
        <taxon>Strongyloididae</taxon>
        <taxon>Strongyloides</taxon>
    </lineage>
</organism>
<proteinExistence type="predicted"/>
<sequence>MPLFSDKKYICPLCYEARIYNIDTSYSLLELEKHFKDFHGHEPGTLWKTKCQKCIEEKSRGARNIKINELTLSCLIRHMSIKGCFQVHDSSVSSPEVEPIDQSNNTSTMENEGNTDNNTQEIYDEDFLDNENEYAQDDNVDEEINN</sequence>
<name>A0A0N5CE40_STREA</name>
<evidence type="ECO:0000313" key="3">
    <source>
        <dbReference type="WBParaSite" id="SPAL_0001613000.1"/>
    </source>
</evidence>
<reference evidence="3" key="1">
    <citation type="submission" date="2017-02" db="UniProtKB">
        <authorList>
            <consortium name="WormBaseParasite"/>
        </authorList>
    </citation>
    <scope>IDENTIFICATION</scope>
</reference>
<protein>
    <submittedName>
        <fullName evidence="3">Zf-AD domain-containing protein</fullName>
    </submittedName>
</protein>
<evidence type="ECO:0000313" key="2">
    <source>
        <dbReference type="Proteomes" id="UP000046392"/>
    </source>
</evidence>
<dbReference type="Proteomes" id="UP000046392">
    <property type="component" value="Unplaced"/>
</dbReference>
<feature type="compositionally biased region" description="Acidic residues" evidence="1">
    <location>
        <begin position="122"/>
        <end position="146"/>
    </location>
</feature>
<accession>A0A0N5CE40</accession>
<feature type="compositionally biased region" description="Polar residues" evidence="1">
    <location>
        <begin position="101"/>
        <end position="121"/>
    </location>
</feature>
<dbReference type="AlphaFoldDB" id="A0A0N5CE40"/>
<evidence type="ECO:0000256" key="1">
    <source>
        <dbReference type="SAM" id="MobiDB-lite"/>
    </source>
</evidence>
<feature type="region of interest" description="Disordered" evidence="1">
    <location>
        <begin position="91"/>
        <end position="146"/>
    </location>
</feature>
<keyword evidence="2" id="KW-1185">Reference proteome</keyword>
<dbReference type="WBParaSite" id="SPAL_0001613000.1">
    <property type="protein sequence ID" value="SPAL_0001613000.1"/>
    <property type="gene ID" value="SPAL_0001613000"/>
</dbReference>